<dbReference type="Proteomes" id="UP000697107">
    <property type="component" value="Unassembled WGS sequence"/>
</dbReference>
<evidence type="ECO:0000313" key="2">
    <source>
        <dbReference type="Proteomes" id="UP000697107"/>
    </source>
</evidence>
<reference evidence="1" key="1">
    <citation type="submission" date="2018-10" db="EMBL/GenBank/DDBJ databases">
        <title>Effector identification in a new, highly contiguous assembly of the strawberry crown rot pathogen Phytophthora cactorum.</title>
        <authorList>
            <person name="Armitage A.D."/>
            <person name="Nellist C.F."/>
            <person name="Bates H."/>
            <person name="Vickerstaff R.J."/>
            <person name="Harrison R.J."/>
        </authorList>
    </citation>
    <scope>NUCLEOTIDE SEQUENCE</scope>
    <source>
        <strain evidence="1">P415</strain>
    </source>
</reference>
<comment type="caution">
    <text evidence="1">The sequence shown here is derived from an EMBL/GenBank/DDBJ whole genome shotgun (WGS) entry which is preliminary data.</text>
</comment>
<evidence type="ECO:0000313" key="1">
    <source>
        <dbReference type="EMBL" id="KAG2974556.1"/>
    </source>
</evidence>
<accession>A0A8T1FK37</accession>
<sequence length="67" mass="7369">MLYALTRAFYIEVLQHLVLKVRPGALQTLSEASTSLSWAEVVHRPSKDISRRGGARVSIEGSCVDVV</sequence>
<proteinExistence type="predicted"/>
<gene>
    <name evidence="1" type="ORF">PC118_g14456</name>
</gene>
<protein>
    <submittedName>
        <fullName evidence="1">Uncharacterized protein</fullName>
    </submittedName>
</protein>
<dbReference type="AlphaFoldDB" id="A0A8T1FK37"/>
<dbReference type="EMBL" id="RCML01000526">
    <property type="protein sequence ID" value="KAG2974556.1"/>
    <property type="molecule type" value="Genomic_DNA"/>
</dbReference>
<name>A0A8T1FK37_9STRA</name>
<organism evidence="1 2">
    <name type="scientific">Phytophthora cactorum</name>
    <dbReference type="NCBI Taxonomy" id="29920"/>
    <lineage>
        <taxon>Eukaryota</taxon>
        <taxon>Sar</taxon>
        <taxon>Stramenopiles</taxon>
        <taxon>Oomycota</taxon>
        <taxon>Peronosporomycetes</taxon>
        <taxon>Peronosporales</taxon>
        <taxon>Peronosporaceae</taxon>
        <taxon>Phytophthora</taxon>
    </lineage>
</organism>